<dbReference type="GO" id="GO:0004355">
    <property type="term" value="F:glutamate synthase (NADPH) activity"/>
    <property type="evidence" value="ECO:0007669"/>
    <property type="project" value="UniProtKB-EC"/>
</dbReference>
<accession>A0A327K0H9</accession>
<dbReference type="PANTHER" id="PTHR43100">
    <property type="entry name" value="GLUTAMATE SYNTHASE [NADPH] SMALL CHAIN"/>
    <property type="match status" value="1"/>
</dbReference>
<dbReference type="Proteomes" id="UP000249130">
    <property type="component" value="Unassembled WGS sequence"/>
</dbReference>
<protein>
    <submittedName>
        <fullName evidence="1">Glutamate synthase</fullName>
        <ecNumber evidence="1">1.4.1.13</ecNumber>
    </submittedName>
</protein>
<dbReference type="Gene3D" id="3.50.50.60">
    <property type="entry name" value="FAD/NAD(P)-binding domain"/>
    <property type="match status" value="1"/>
</dbReference>
<evidence type="ECO:0000313" key="1">
    <source>
        <dbReference type="EMBL" id="RAI31364.1"/>
    </source>
</evidence>
<dbReference type="PANTHER" id="PTHR43100:SF1">
    <property type="entry name" value="GLUTAMATE SYNTHASE [NADPH] SMALL CHAIN"/>
    <property type="match status" value="1"/>
</dbReference>
<gene>
    <name evidence="1" type="primary">gltD</name>
    <name evidence="1" type="ORF">CH341_32710</name>
</gene>
<comment type="caution">
    <text evidence="1">The sequence shown here is derived from an EMBL/GenBank/DDBJ whole genome shotgun (WGS) entry which is preliminary data.</text>
</comment>
<dbReference type="InterPro" id="IPR051394">
    <property type="entry name" value="Glutamate_Synthase"/>
</dbReference>
<organism evidence="1 2">
    <name type="scientific">Rhodoplanes roseus</name>
    <dbReference type="NCBI Taxonomy" id="29409"/>
    <lineage>
        <taxon>Bacteria</taxon>
        <taxon>Pseudomonadati</taxon>
        <taxon>Pseudomonadota</taxon>
        <taxon>Alphaproteobacteria</taxon>
        <taxon>Hyphomicrobiales</taxon>
        <taxon>Nitrobacteraceae</taxon>
        <taxon>Rhodoplanes</taxon>
    </lineage>
</organism>
<feature type="non-terminal residue" evidence="1">
    <location>
        <position position="84"/>
    </location>
</feature>
<evidence type="ECO:0000313" key="2">
    <source>
        <dbReference type="Proteomes" id="UP000249130"/>
    </source>
</evidence>
<keyword evidence="2" id="KW-1185">Reference proteome</keyword>
<name>A0A327K0H9_9BRAD</name>
<dbReference type="InterPro" id="IPR036188">
    <property type="entry name" value="FAD/NAD-bd_sf"/>
</dbReference>
<proteinExistence type="predicted"/>
<dbReference type="EMBL" id="NPEX01000918">
    <property type="protein sequence ID" value="RAI31364.1"/>
    <property type="molecule type" value="Genomic_DNA"/>
</dbReference>
<feature type="non-terminal residue" evidence="1">
    <location>
        <position position="1"/>
    </location>
</feature>
<dbReference type="EC" id="1.4.1.13" evidence="1"/>
<keyword evidence="1" id="KW-0560">Oxidoreductase</keyword>
<dbReference type="SUPFAM" id="SSF51971">
    <property type="entry name" value="Nucleotide-binding domain"/>
    <property type="match status" value="1"/>
</dbReference>
<sequence length="84" mass="9462">ARVGHDVHVYEREPKAGGLCRYGIPDFKMEKYHIDRRVTQMEGEGVIFHYGVNIGVTTPMKELVDEHDAVLIATGSERPRDPGI</sequence>
<dbReference type="AlphaFoldDB" id="A0A327K0H9"/>
<reference evidence="1 2" key="1">
    <citation type="submission" date="2017-07" db="EMBL/GenBank/DDBJ databases">
        <title>Draft Genome Sequences of Select Purple Nonsulfur Bacteria.</title>
        <authorList>
            <person name="Lasarre B."/>
            <person name="Mckinlay J.B."/>
        </authorList>
    </citation>
    <scope>NUCLEOTIDE SEQUENCE [LARGE SCALE GENOMIC DNA]</scope>
    <source>
        <strain evidence="1 2">DSM 5909</strain>
    </source>
</reference>